<keyword evidence="2 5" id="KW-0560">Oxidoreductase</keyword>
<evidence type="ECO:0000256" key="2">
    <source>
        <dbReference type="ARBA" id="ARBA00023002"/>
    </source>
</evidence>
<dbReference type="Pfam" id="PF01408">
    <property type="entry name" value="GFO_IDH_MocA"/>
    <property type="match status" value="1"/>
</dbReference>
<keyword evidence="6" id="KW-1185">Reference proteome</keyword>
<feature type="domain" description="Gfo/Idh/MocA-like oxidoreductase N-terminal" evidence="3">
    <location>
        <begin position="17"/>
        <end position="133"/>
    </location>
</feature>
<dbReference type="GO" id="GO:0047061">
    <property type="term" value="F:glucose-fructose oxidoreductase activity"/>
    <property type="evidence" value="ECO:0007669"/>
    <property type="project" value="UniProtKB-EC"/>
</dbReference>
<evidence type="ECO:0000259" key="3">
    <source>
        <dbReference type="Pfam" id="PF01408"/>
    </source>
</evidence>
<accession>A0A1S8TV91</accession>
<evidence type="ECO:0000313" key="5">
    <source>
        <dbReference type="EMBL" id="OOM81650.1"/>
    </source>
</evidence>
<dbReference type="SUPFAM" id="SSF55347">
    <property type="entry name" value="Glyceraldehyde-3-phosphate dehydrogenase-like, C-terminal domain"/>
    <property type="match status" value="1"/>
</dbReference>
<dbReference type="PANTHER" id="PTHR22604:SF105">
    <property type="entry name" value="TRANS-1,2-DIHYDROBENZENE-1,2-DIOL DEHYDROGENASE"/>
    <property type="match status" value="1"/>
</dbReference>
<comment type="caution">
    <text evidence="5">The sequence shown here is derived from an EMBL/GenBank/DDBJ whole genome shotgun (WGS) entry which is preliminary data.</text>
</comment>
<dbReference type="InterPro" id="IPR055170">
    <property type="entry name" value="GFO_IDH_MocA-like_dom"/>
</dbReference>
<comment type="similarity">
    <text evidence="1">Belongs to the Gfo/Idh/MocA family.</text>
</comment>
<name>A0A1S8TV91_9CLOT</name>
<protein>
    <submittedName>
        <fullName evidence="5">Glucose--fructose oxidoreductase</fullName>
        <ecNumber evidence="5">1.1.99.28</ecNumber>
    </submittedName>
</protein>
<reference evidence="5 6" key="1">
    <citation type="submission" date="2016-05" db="EMBL/GenBank/DDBJ databases">
        <title>Microbial solvent formation.</title>
        <authorList>
            <person name="Poehlein A."/>
            <person name="Montoya Solano J.D."/>
            <person name="Flitsch S."/>
            <person name="Krabben P."/>
            <person name="Duerre P."/>
            <person name="Daniel R."/>
        </authorList>
    </citation>
    <scope>NUCLEOTIDE SEQUENCE [LARGE SCALE GENOMIC DNA]</scope>
    <source>
        <strain evidence="5 6">DSM 2619</strain>
    </source>
</reference>
<proteinExistence type="inferred from homology"/>
<dbReference type="GO" id="GO:0000166">
    <property type="term" value="F:nucleotide binding"/>
    <property type="evidence" value="ECO:0007669"/>
    <property type="project" value="InterPro"/>
</dbReference>
<dbReference type="SUPFAM" id="SSF51735">
    <property type="entry name" value="NAD(P)-binding Rossmann-fold domains"/>
    <property type="match status" value="1"/>
</dbReference>
<dbReference type="InterPro" id="IPR036291">
    <property type="entry name" value="NAD(P)-bd_dom_sf"/>
</dbReference>
<dbReference type="EC" id="1.1.99.28" evidence="5"/>
<evidence type="ECO:0000259" key="4">
    <source>
        <dbReference type="Pfam" id="PF22725"/>
    </source>
</evidence>
<feature type="domain" description="GFO/IDH/MocA-like oxidoreductase" evidence="4">
    <location>
        <begin position="143"/>
        <end position="259"/>
    </location>
</feature>
<gene>
    <name evidence="5" type="primary">gfo_1</name>
    <name evidence="5" type="ORF">CLPUN_10250</name>
</gene>
<dbReference type="Gene3D" id="3.30.360.10">
    <property type="entry name" value="Dihydrodipicolinate Reductase, domain 2"/>
    <property type="match status" value="1"/>
</dbReference>
<sequence>MNFYYMFIIQGEVMDRINWAILGPGTIAADFAKAIMEVNGNVYAVGARNLEKAQAFSDNYKVEKVYGDYNEMLKDEEIDIVYISTPHSNHYEYIIESLKNNKHVLCEKAITVNATQLNEIVKLSKEKNLIVSEAMTIYHMPLYKKLHKLVEDGKLGKIKMIQVNFGSLKEYDVTNRFFSSDLAGGALLDIGTYALSFTRYFLSSQPEEILTTVKKFETGVDEQSGIILKNSDDEMAVISLTMRAKQPKRGIVCGELGYLTVGNFPRADSATITYPDGKVEVIEEGDTSKALIYEVEDMNNCIMKKINNDTLGLSVDVMKIMDEVRKQWGLKYSFE</sequence>
<dbReference type="EMBL" id="LZZM01000060">
    <property type="protein sequence ID" value="OOM81650.1"/>
    <property type="molecule type" value="Genomic_DNA"/>
</dbReference>
<evidence type="ECO:0000256" key="1">
    <source>
        <dbReference type="ARBA" id="ARBA00010928"/>
    </source>
</evidence>
<dbReference type="STRING" id="29367.CLPUN_10250"/>
<dbReference type="Gene3D" id="3.40.50.720">
    <property type="entry name" value="NAD(P)-binding Rossmann-like Domain"/>
    <property type="match status" value="1"/>
</dbReference>
<evidence type="ECO:0000313" key="6">
    <source>
        <dbReference type="Proteomes" id="UP000190890"/>
    </source>
</evidence>
<dbReference type="Pfam" id="PF22725">
    <property type="entry name" value="GFO_IDH_MocA_C3"/>
    <property type="match status" value="1"/>
</dbReference>
<dbReference type="AlphaFoldDB" id="A0A1S8TV91"/>
<organism evidence="5 6">
    <name type="scientific">Clostridium puniceum</name>
    <dbReference type="NCBI Taxonomy" id="29367"/>
    <lineage>
        <taxon>Bacteria</taxon>
        <taxon>Bacillati</taxon>
        <taxon>Bacillota</taxon>
        <taxon>Clostridia</taxon>
        <taxon>Eubacteriales</taxon>
        <taxon>Clostridiaceae</taxon>
        <taxon>Clostridium</taxon>
    </lineage>
</organism>
<dbReference type="InterPro" id="IPR050984">
    <property type="entry name" value="Gfo/Idh/MocA_domain"/>
</dbReference>
<dbReference type="Proteomes" id="UP000190890">
    <property type="component" value="Unassembled WGS sequence"/>
</dbReference>
<dbReference type="PANTHER" id="PTHR22604">
    <property type="entry name" value="OXIDOREDUCTASES"/>
    <property type="match status" value="1"/>
</dbReference>
<dbReference type="InterPro" id="IPR000683">
    <property type="entry name" value="Gfo/Idh/MocA-like_OxRdtase_N"/>
</dbReference>